<dbReference type="PANTHER" id="PTHR11654">
    <property type="entry name" value="OLIGOPEPTIDE TRANSPORTER-RELATED"/>
    <property type="match status" value="1"/>
</dbReference>
<evidence type="ECO:0000256" key="3">
    <source>
        <dbReference type="ARBA" id="ARBA00022692"/>
    </source>
</evidence>
<organism evidence="8">
    <name type="scientific">Lotharella globosa</name>
    <dbReference type="NCBI Taxonomy" id="91324"/>
    <lineage>
        <taxon>Eukaryota</taxon>
        <taxon>Sar</taxon>
        <taxon>Rhizaria</taxon>
        <taxon>Cercozoa</taxon>
        <taxon>Chlorarachniophyceae</taxon>
        <taxon>Lotharella</taxon>
    </lineage>
</organism>
<feature type="compositionally biased region" description="Basic residues" evidence="6">
    <location>
        <begin position="295"/>
        <end position="304"/>
    </location>
</feature>
<dbReference type="Pfam" id="PF00854">
    <property type="entry name" value="PTR2"/>
    <property type="match status" value="2"/>
</dbReference>
<gene>
    <name evidence="8" type="ORF">LGLO00237_LOCUS20148</name>
</gene>
<dbReference type="CDD" id="cd17347">
    <property type="entry name" value="MFS_SLC15A1_2_like"/>
    <property type="match status" value="1"/>
</dbReference>
<sequence length="581" mass="62674">MKNYHDARDDGEPDTESLLSSKSASSDKERKGSSGALVGTESGPDAGASGFPPSIKYIVGNEFCERFCYYGMRAVLILYMTCPMALSESTAIMINHGFIAMCYLTPLMGGALSDGYLGKYNTIFYLSIVYACGSTVLAYSSSDATPRDAIKLPGLLIGLLLIAVGTGGIKPCVSSFGGDQFRGANKAVQIQTFFAVFYFAINAGSVLSILITPLLRDYGCPSCGGADCSFALAFGLPALLMIVSIAILTLGRRRVGYHEVPPSHEPVFSRLFKVRFAEGTPPTAAPSDRKEASVRRARSHSHSRRAYDEVPDTPPPPGEIGGDDVKEGGGVGAEDGVGAEVVEGNGWYAKACRQYGREEAEEVRQVLSVLWVMAPFPLFWALFDQQSSTWVIQASQMNGNLGSVEVLPDQMQMFNALLILVFLPLFDRGVYPFFRRMGYPIKPLTRMLAGMLLASIAFVIAGFLQVKINSCAGDSKCVHMLWQVPQYAVITAGEILFSVTGLEFAYSQAPRSMKALMQSSWLLTVALGNILVVAFEAITSALQVDMALGFFINAGLMIVAMAWFRSQAGAYAYVGDEARDA</sequence>
<protein>
    <submittedName>
        <fullName evidence="8">Uncharacterized protein</fullName>
    </submittedName>
</protein>
<dbReference type="InterPro" id="IPR018456">
    <property type="entry name" value="PTR2_symporter_CS"/>
</dbReference>
<dbReference type="GO" id="GO:0022857">
    <property type="term" value="F:transmembrane transporter activity"/>
    <property type="evidence" value="ECO:0007669"/>
    <property type="project" value="InterPro"/>
</dbReference>
<dbReference type="GO" id="GO:0016020">
    <property type="term" value="C:membrane"/>
    <property type="evidence" value="ECO:0007669"/>
    <property type="project" value="UniProtKB-SubCell"/>
</dbReference>
<feature type="transmembrane region" description="Helical" evidence="7">
    <location>
        <begin position="546"/>
        <end position="564"/>
    </location>
</feature>
<keyword evidence="3 7" id="KW-0812">Transmembrane</keyword>
<feature type="transmembrane region" description="Helical" evidence="7">
    <location>
        <begin position="193"/>
        <end position="215"/>
    </location>
</feature>
<feature type="region of interest" description="Disordered" evidence="6">
    <location>
        <begin position="280"/>
        <end position="335"/>
    </location>
</feature>
<dbReference type="GO" id="GO:0006857">
    <property type="term" value="P:oligopeptide transport"/>
    <property type="evidence" value="ECO:0007669"/>
    <property type="project" value="InterPro"/>
</dbReference>
<feature type="transmembrane region" description="Helical" evidence="7">
    <location>
        <begin position="123"/>
        <end position="140"/>
    </location>
</feature>
<feature type="transmembrane region" description="Helical" evidence="7">
    <location>
        <begin position="486"/>
        <end position="507"/>
    </location>
</feature>
<feature type="transmembrane region" description="Helical" evidence="7">
    <location>
        <begin position="413"/>
        <end position="434"/>
    </location>
</feature>
<feature type="transmembrane region" description="Helical" evidence="7">
    <location>
        <begin position="519"/>
        <end position="540"/>
    </location>
</feature>
<feature type="compositionally biased region" description="Basic and acidic residues" evidence="6">
    <location>
        <begin position="1"/>
        <end position="10"/>
    </location>
</feature>
<feature type="transmembrane region" description="Helical" evidence="7">
    <location>
        <begin position="67"/>
        <end position="86"/>
    </location>
</feature>
<feature type="region of interest" description="Disordered" evidence="6">
    <location>
        <begin position="1"/>
        <end position="45"/>
    </location>
</feature>
<feature type="transmembrane region" description="Helical" evidence="7">
    <location>
        <begin position="152"/>
        <end position="173"/>
    </location>
</feature>
<dbReference type="EMBL" id="HBIV01028157">
    <property type="protein sequence ID" value="CAE0668523.1"/>
    <property type="molecule type" value="Transcribed_RNA"/>
</dbReference>
<dbReference type="AlphaFoldDB" id="A0A7S4DTB6"/>
<feature type="transmembrane region" description="Helical" evidence="7">
    <location>
        <begin position="446"/>
        <end position="466"/>
    </location>
</feature>
<feature type="transmembrane region" description="Helical" evidence="7">
    <location>
        <begin position="366"/>
        <end position="383"/>
    </location>
</feature>
<evidence type="ECO:0000256" key="1">
    <source>
        <dbReference type="ARBA" id="ARBA00004141"/>
    </source>
</evidence>
<keyword evidence="5 7" id="KW-0472">Membrane</keyword>
<evidence type="ECO:0000256" key="4">
    <source>
        <dbReference type="ARBA" id="ARBA00022989"/>
    </source>
</evidence>
<accession>A0A7S4DTB6</accession>
<name>A0A7S4DTB6_9EUKA</name>
<evidence type="ECO:0000313" key="8">
    <source>
        <dbReference type="EMBL" id="CAE0668523.1"/>
    </source>
</evidence>
<dbReference type="InterPro" id="IPR036259">
    <property type="entry name" value="MFS_trans_sf"/>
</dbReference>
<dbReference type="PROSITE" id="PS01022">
    <property type="entry name" value="PTR2_1"/>
    <property type="match status" value="1"/>
</dbReference>
<dbReference type="Gene3D" id="1.20.1250.20">
    <property type="entry name" value="MFS general substrate transporter like domains"/>
    <property type="match status" value="1"/>
</dbReference>
<dbReference type="InterPro" id="IPR000109">
    <property type="entry name" value="POT_fam"/>
</dbReference>
<proteinExistence type="inferred from homology"/>
<evidence type="ECO:0000256" key="7">
    <source>
        <dbReference type="SAM" id="Phobius"/>
    </source>
</evidence>
<reference evidence="8" key="1">
    <citation type="submission" date="2021-01" db="EMBL/GenBank/DDBJ databases">
        <authorList>
            <person name="Corre E."/>
            <person name="Pelletier E."/>
            <person name="Niang G."/>
            <person name="Scheremetjew M."/>
            <person name="Finn R."/>
            <person name="Kale V."/>
            <person name="Holt S."/>
            <person name="Cochrane G."/>
            <person name="Meng A."/>
            <person name="Brown T."/>
            <person name="Cohen L."/>
        </authorList>
    </citation>
    <scope>NUCLEOTIDE SEQUENCE</scope>
    <source>
        <strain evidence="8">CCCM811</strain>
    </source>
</reference>
<comment type="subcellular location">
    <subcellularLocation>
        <location evidence="1">Membrane</location>
        <topology evidence="1">Multi-pass membrane protein</topology>
    </subcellularLocation>
</comment>
<feature type="transmembrane region" description="Helical" evidence="7">
    <location>
        <begin position="230"/>
        <end position="250"/>
    </location>
</feature>
<evidence type="ECO:0000256" key="6">
    <source>
        <dbReference type="SAM" id="MobiDB-lite"/>
    </source>
</evidence>
<feature type="transmembrane region" description="Helical" evidence="7">
    <location>
        <begin position="92"/>
        <end position="111"/>
    </location>
</feature>
<comment type="similarity">
    <text evidence="2">Belongs to the major facilitator superfamily. Proton-dependent oligopeptide transporter (POT/PTR) (TC 2.A.17) family.</text>
</comment>
<evidence type="ECO:0000256" key="5">
    <source>
        <dbReference type="ARBA" id="ARBA00023136"/>
    </source>
</evidence>
<evidence type="ECO:0000256" key="2">
    <source>
        <dbReference type="ARBA" id="ARBA00005982"/>
    </source>
</evidence>
<dbReference type="SUPFAM" id="SSF103473">
    <property type="entry name" value="MFS general substrate transporter"/>
    <property type="match status" value="1"/>
</dbReference>
<keyword evidence="4 7" id="KW-1133">Transmembrane helix</keyword>